<dbReference type="Proteomes" id="UP000596276">
    <property type="component" value="Chromosome 5"/>
</dbReference>
<keyword evidence="3" id="KW-1185">Reference proteome</keyword>
<proteinExistence type="predicted"/>
<accession>A0A7U2QUT5</accession>
<sequence length="198" mass="22395">MSRFDRVVTLALPLSASRPPISIPPRLLINSVLLFFSLQSSPRRPFLSPCLLLLLVSHIFSTRRPCRKRRLSRLGILLLYPRPRLKSLPCPRVAIEARAVRGSPTSVHRHRPIIPDQRAPPDPYRDTRVSGLPPPSYGRPRFDSRTLSTTSRELRRSPSLIPSRAPKRISVSRRTATHTLSCRFPSNVATDSPHPRTV</sequence>
<dbReference type="AlphaFoldDB" id="A0A7U2QUT5"/>
<feature type="region of interest" description="Disordered" evidence="1">
    <location>
        <begin position="105"/>
        <end position="176"/>
    </location>
</feature>
<evidence type="ECO:0000313" key="3">
    <source>
        <dbReference type="Proteomes" id="UP000596276"/>
    </source>
</evidence>
<evidence type="ECO:0000256" key="1">
    <source>
        <dbReference type="SAM" id="MobiDB-lite"/>
    </source>
</evidence>
<protein>
    <submittedName>
        <fullName evidence="2">Uncharacterized protein</fullName>
    </submittedName>
</protein>
<evidence type="ECO:0000313" key="2">
    <source>
        <dbReference type="EMBL" id="QRD83620.1"/>
    </source>
</evidence>
<organism evidence="2 3">
    <name type="scientific">Aspergillus flavus (strain ATCC 200026 / FGSC A1120 / IAM 13836 / NRRL 3357 / JCM 12722 / SRRC 167)</name>
    <dbReference type="NCBI Taxonomy" id="332952"/>
    <lineage>
        <taxon>Eukaryota</taxon>
        <taxon>Fungi</taxon>
        <taxon>Dikarya</taxon>
        <taxon>Ascomycota</taxon>
        <taxon>Pezizomycotina</taxon>
        <taxon>Eurotiomycetes</taxon>
        <taxon>Eurotiomycetidae</taxon>
        <taxon>Eurotiales</taxon>
        <taxon>Aspergillaceae</taxon>
        <taxon>Aspergillus</taxon>
        <taxon>Aspergillus subgen. Circumdati</taxon>
    </lineage>
</organism>
<gene>
    <name evidence="2" type="ORF">F9C07_6776</name>
</gene>
<reference evidence="3" key="1">
    <citation type="journal article" date="2021" name="G3 (Bethesda)">
        <title>Chromosome assembled and annotated genome sequence of Aspergillus flavus NRRL 3357.</title>
        <authorList>
            <person name="Skerker J.M."/>
            <person name="Pianalto K.M."/>
            <person name="Mondo S.J."/>
            <person name="Yang K."/>
            <person name="Arkin A.P."/>
            <person name="Keller N.P."/>
            <person name="Grigoriev I.V."/>
            <person name="Louise Glass N.L."/>
        </authorList>
    </citation>
    <scope>NUCLEOTIDE SEQUENCE [LARGE SCALE GENOMIC DNA]</scope>
    <source>
        <strain evidence="3">ATCC 200026 / FGSC A1120 / IAM 13836 / NRRL 3357 / JCM 12722 / SRRC 167</strain>
    </source>
</reference>
<name>A0A7U2QUT5_ASPFN</name>
<dbReference type="EMBL" id="CP044621">
    <property type="protein sequence ID" value="QRD83620.1"/>
    <property type="molecule type" value="Genomic_DNA"/>
</dbReference>
<dbReference type="VEuPathDB" id="FungiDB:F9C07_6776"/>